<sequence>MKKRKRRDLTSYHQRRKEEEEATTSITGVFLRTNSCLADCGGVFRDRHWILAWINSSLTDSVKNASDTTALARSVEEEEEEEEKVMATARAEEEEEVTAVWMTVAEAWR</sequence>
<evidence type="ECO:0000313" key="3">
    <source>
        <dbReference type="Proteomes" id="UP001341840"/>
    </source>
</evidence>
<reference evidence="2 3" key="1">
    <citation type="journal article" date="2023" name="Plants (Basel)">
        <title>Bridging the Gap: Combining Genomics and Transcriptomics Approaches to Understand Stylosanthes scabra, an Orphan Legume from the Brazilian Caatinga.</title>
        <authorList>
            <person name="Ferreira-Neto J.R.C."/>
            <person name="da Silva M.D."/>
            <person name="Binneck E."/>
            <person name="de Melo N.F."/>
            <person name="da Silva R.H."/>
            <person name="de Melo A.L.T.M."/>
            <person name="Pandolfi V."/>
            <person name="Bustamante F.O."/>
            <person name="Brasileiro-Vidal A.C."/>
            <person name="Benko-Iseppon A.M."/>
        </authorList>
    </citation>
    <scope>NUCLEOTIDE SEQUENCE [LARGE SCALE GENOMIC DNA]</scope>
    <source>
        <tissue evidence="2">Leaves</tissue>
    </source>
</reference>
<proteinExistence type="predicted"/>
<dbReference type="Proteomes" id="UP001341840">
    <property type="component" value="Unassembled WGS sequence"/>
</dbReference>
<comment type="caution">
    <text evidence="2">The sequence shown here is derived from an EMBL/GenBank/DDBJ whole genome shotgun (WGS) entry which is preliminary data.</text>
</comment>
<accession>A0ABU6X1U4</accession>
<evidence type="ECO:0000256" key="1">
    <source>
        <dbReference type="SAM" id="MobiDB-lite"/>
    </source>
</evidence>
<dbReference type="EMBL" id="JASCZI010211454">
    <property type="protein sequence ID" value="MED6191721.1"/>
    <property type="molecule type" value="Genomic_DNA"/>
</dbReference>
<name>A0ABU6X1U4_9FABA</name>
<keyword evidence="3" id="KW-1185">Reference proteome</keyword>
<protein>
    <submittedName>
        <fullName evidence="2">Uncharacterized protein</fullName>
    </submittedName>
</protein>
<evidence type="ECO:0000313" key="2">
    <source>
        <dbReference type="EMBL" id="MED6191721.1"/>
    </source>
</evidence>
<gene>
    <name evidence="2" type="ORF">PIB30_003063</name>
</gene>
<organism evidence="2 3">
    <name type="scientific">Stylosanthes scabra</name>
    <dbReference type="NCBI Taxonomy" id="79078"/>
    <lineage>
        <taxon>Eukaryota</taxon>
        <taxon>Viridiplantae</taxon>
        <taxon>Streptophyta</taxon>
        <taxon>Embryophyta</taxon>
        <taxon>Tracheophyta</taxon>
        <taxon>Spermatophyta</taxon>
        <taxon>Magnoliopsida</taxon>
        <taxon>eudicotyledons</taxon>
        <taxon>Gunneridae</taxon>
        <taxon>Pentapetalae</taxon>
        <taxon>rosids</taxon>
        <taxon>fabids</taxon>
        <taxon>Fabales</taxon>
        <taxon>Fabaceae</taxon>
        <taxon>Papilionoideae</taxon>
        <taxon>50 kb inversion clade</taxon>
        <taxon>dalbergioids sensu lato</taxon>
        <taxon>Dalbergieae</taxon>
        <taxon>Pterocarpus clade</taxon>
        <taxon>Stylosanthes</taxon>
    </lineage>
</organism>
<feature type="region of interest" description="Disordered" evidence="1">
    <location>
        <begin position="1"/>
        <end position="24"/>
    </location>
</feature>